<organism evidence="1 2">
    <name type="scientific">Chryseobacterium indoltheticum</name>
    <dbReference type="NCBI Taxonomy" id="254"/>
    <lineage>
        <taxon>Bacteria</taxon>
        <taxon>Pseudomonadati</taxon>
        <taxon>Bacteroidota</taxon>
        <taxon>Flavobacteriia</taxon>
        <taxon>Flavobacteriales</taxon>
        <taxon>Weeksellaceae</taxon>
        <taxon>Chryseobacterium group</taxon>
        <taxon>Chryseobacterium</taxon>
    </lineage>
</organism>
<accession>A0A381FMZ4</accession>
<proteinExistence type="predicted"/>
<name>A0A381FMZ4_9FLAO</name>
<sequence length="58" mass="6660">MYNNLTVHILRVLLNPNSGLFNNEEFCEKIILMVIAEHLIGTFYNDIFLILTGRSYGA</sequence>
<reference evidence="1 2" key="1">
    <citation type="submission" date="2018-06" db="EMBL/GenBank/DDBJ databases">
        <authorList>
            <consortium name="Pathogen Informatics"/>
            <person name="Doyle S."/>
        </authorList>
    </citation>
    <scope>NUCLEOTIDE SEQUENCE [LARGE SCALE GENOMIC DNA]</scope>
    <source>
        <strain evidence="1 2">NCTC13532</strain>
    </source>
</reference>
<dbReference type="Proteomes" id="UP000254282">
    <property type="component" value="Unassembled WGS sequence"/>
</dbReference>
<gene>
    <name evidence="1" type="ORF">NCTC13532_03514</name>
</gene>
<dbReference type="EMBL" id="UFVR01000004">
    <property type="protein sequence ID" value="SUX47921.1"/>
    <property type="molecule type" value="Genomic_DNA"/>
</dbReference>
<protein>
    <submittedName>
        <fullName evidence="1">Uncharacterized protein</fullName>
    </submittedName>
</protein>
<dbReference type="AlphaFoldDB" id="A0A381FMZ4"/>
<evidence type="ECO:0000313" key="1">
    <source>
        <dbReference type="EMBL" id="SUX47921.1"/>
    </source>
</evidence>
<evidence type="ECO:0000313" key="2">
    <source>
        <dbReference type="Proteomes" id="UP000254282"/>
    </source>
</evidence>